<evidence type="ECO:0000313" key="2">
    <source>
        <dbReference type="EMBL" id="GAI86427.1"/>
    </source>
</evidence>
<feature type="domain" description="FAD-binding FR-type" evidence="1">
    <location>
        <begin position="44"/>
        <end position="149"/>
    </location>
</feature>
<accession>X1S078</accession>
<dbReference type="PANTHER" id="PTHR47354:SF5">
    <property type="entry name" value="PROTEIN RFBI"/>
    <property type="match status" value="1"/>
</dbReference>
<dbReference type="AlphaFoldDB" id="X1S078"/>
<dbReference type="InterPro" id="IPR008333">
    <property type="entry name" value="Cbr1-like_FAD-bd_dom"/>
</dbReference>
<evidence type="ECO:0000259" key="1">
    <source>
        <dbReference type="PROSITE" id="PS51384"/>
    </source>
</evidence>
<name>X1S078_9ZZZZ</name>
<protein>
    <recommendedName>
        <fullName evidence="1">FAD-binding FR-type domain-containing protein</fullName>
    </recommendedName>
</protein>
<reference evidence="2" key="1">
    <citation type="journal article" date="2014" name="Front. Microbiol.">
        <title>High frequency of phylogenetically diverse reductive dehalogenase-homologous genes in deep subseafloor sedimentary metagenomes.</title>
        <authorList>
            <person name="Kawai M."/>
            <person name="Futagami T."/>
            <person name="Toyoda A."/>
            <person name="Takaki Y."/>
            <person name="Nishi S."/>
            <person name="Hori S."/>
            <person name="Arai W."/>
            <person name="Tsubouchi T."/>
            <person name="Morono Y."/>
            <person name="Uchiyama I."/>
            <person name="Ito T."/>
            <person name="Fujiyama A."/>
            <person name="Inagaki F."/>
            <person name="Takami H."/>
        </authorList>
    </citation>
    <scope>NUCLEOTIDE SEQUENCE</scope>
    <source>
        <strain evidence="2">Expedition CK06-06</strain>
    </source>
</reference>
<organism evidence="2">
    <name type="scientific">marine sediment metagenome</name>
    <dbReference type="NCBI Taxonomy" id="412755"/>
    <lineage>
        <taxon>unclassified sequences</taxon>
        <taxon>metagenomes</taxon>
        <taxon>ecological metagenomes</taxon>
    </lineage>
</organism>
<dbReference type="InterPro" id="IPR017938">
    <property type="entry name" value="Riboflavin_synthase-like_b-brl"/>
</dbReference>
<gene>
    <name evidence="2" type="ORF">S12H4_15204</name>
</gene>
<dbReference type="InterPro" id="IPR017927">
    <property type="entry name" value="FAD-bd_FR_type"/>
</dbReference>
<sequence>MEKEIMEDVKKYQKAEKLKKKREEVAPLPWYYDGLENLSNRIHPEKQSLLVTDIEFLSHDTKLFRFVSAKLDKPLAPFRAGMYVGLTVDINGVRTSRPYSLVSSPNQLSYYELGVRKKEGGFVSPFLFENVKIGDIFEVTEPLGNLYYNPIFHGKDLVFISENLSFSGEKISRGGRVNFK</sequence>
<dbReference type="GO" id="GO:0016491">
    <property type="term" value="F:oxidoreductase activity"/>
    <property type="evidence" value="ECO:0007669"/>
    <property type="project" value="InterPro"/>
</dbReference>
<proteinExistence type="predicted"/>
<comment type="caution">
    <text evidence="2">The sequence shown here is derived from an EMBL/GenBank/DDBJ whole genome shotgun (WGS) entry which is preliminary data.</text>
</comment>
<dbReference type="SUPFAM" id="SSF63380">
    <property type="entry name" value="Riboflavin synthase domain-like"/>
    <property type="match status" value="1"/>
</dbReference>
<dbReference type="Gene3D" id="2.40.30.10">
    <property type="entry name" value="Translation factors"/>
    <property type="match status" value="1"/>
</dbReference>
<dbReference type="Pfam" id="PF00970">
    <property type="entry name" value="FAD_binding_6"/>
    <property type="match status" value="1"/>
</dbReference>
<dbReference type="PANTHER" id="PTHR47354">
    <property type="entry name" value="NADH OXIDOREDUCTASE HCR"/>
    <property type="match status" value="1"/>
</dbReference>
<dbReference type="EMBL" id="BARW01007289">
    <property type="protein sequence ID" value="GAI86427.1"/>
    <property type="molecule type" value="Genomic_DNA"/>
</dbReference>
<dbReference type="PROSITE" id="PS51384">
    <property type="entry name" value="FAD_FR"/>
    <property type="match status" value="1"/>
</dbReference>
<dbReference type="InterPro" id="IPR050415">
    <property type="entry name" value="MRET"/>
</dbReference>